<dbReference type="Proteomes" id="UP000663862">
    <property type="component" value="Unassembled WGS sequence"/>
</dbReference>
<protein>
    <recommendedName>
        <fullName evidence="1">Helix-turn-helix domain-containing protein</fullName>
    </recommendedName>
</protein>
<accession>A0A818AL27</accession>
<sequence>MGLAFTQTLANVYMFEWEQPLVEYQQLLDERYGRCIDDDFMATNLPRDQIIAKLDKVHNSDPNIRITYTVKSAVDFLDVAIENNDRQLKTVVFQKPSAEPYVLPYTSDHPHHVHLNIPYADLLRVARLCSNVEDFEIERINIEMSLLLNGYPPKSIRKQFHRFFDLNNTLPVLKQLDAESYQQLHQKLLYQLFSIPLGHESSDDPRCYGEICHGS</sequence>
<gene>
    <name evidence="2" type="ORF">FME351_LOCUS9620</name>
    <name evidence="3" type="ORF">TSG867_LOCUS22499</name>
</gene>
<organism evidence="2 4">
    <name type="scientific">Rotaria socialis</name>
    <dbReference type="NCBI Taxonomy" id="392032"/>
    <lineage>
        <taxon>Eukaryota</taxon>
        <taxon>Metazoa</taxon>
        <taxon>Spiralia</taxon>
        <taxon>Gnathifera</taxon>
        <taxon>Rotifera</taxon>
        <taxon>Eurotatoria</taxon>
        <taxon>Bdelloidea</taxon>
        <taxon>Philodinida</taxon>
        <taxon>Philodinidae</taxon>
        <taxon>Rotaria</taxon>
    </lineage>
</organism>
<comment type="caution">
    <text evidence="2">The sequence shown here is derived from an EMBL/GenBank/DDBJ whole genome shotgun (WGS) entry which is preliminary data.</text>
</comment>
<feature type="domain" description="Helix-turn-helix" evidence="1">
    <location>
        <begin position="101"/>
        <end position="161"/>
    </location>
</feature>
<dbReference type="InterPro" id="IPR058912">
    <property type="entry name" value="HTH_animal"/>
</dbReference>
<reference evidence="2" key="1">
    <citation type="submission" date="2021-02" db="EMBL/GenBank/DDBJ databases">
        <authorList>
            <person name="Nowell W R."/>
        </authorList>
    </citation>
    <scope>NUCLEOTIDE SEQUENCE</scope>
</reference>
<evidence type="ECO:0000313" key="3">
    <source>
        <dbReference type="EMBL" id="CAF4519924.1"/>
    </source>
</evidence>
<dbReference type="PANTHER" id="PTHR21301">
    <property type="entry name" value="REVERSE TRANSCRIPTASE"/>
    <property type="match status" value="1"/>
</dbReference>
<evidence type="ECO:0000259" key="1">
    <source>
        <dbReference type="Pfam" id="PF26215"/>
    </source>
</evidence>
<evidence type="ECO:0000313" key="2">
    <source>
        <dbReference type="EMBL" id="CAF3407066.1"/>
    </source>
</evidence>
<name>A0A818AL27_9BILA</name>
<dbReference type="PANTHER" id="PTHR21301:SF10">
    <property type="entry name" value="REVERSE TRANSCRIPTASE DOMAIN-CONTAINING PROTEIN"/>
    <property type="match status" value="1"/>
</dbReference>
<dbReference type="EMBL" id="CAJNYU010001042">
    <property type="protein sequence ID" value="CAF3407066.1"/>
    <property type="molecule type" value="Genomic_DNA"/>
</dbReference>
<dbReference type="Pfam" id="PF26215">
    <property type="entry name" value="HTH_animal"/>
    <property type="match status" value="1"/>
</dbReference>
<dbReference type="Proteomes" id="UP000663869">
    <property type="component" value="Unassembled WGS sequence"/>
</dbReference>
<proteinExistence type="predicted"/>
<dbReference type="EMBL" id="CAJOBQ010001840">
    <property type="protein sequence ID" value="CAF4519924.1"/>
    <property type="molecule type" value="Genomic_DNA"/>
</dbReference>
<dbReference type="AlphaFoldDB" id="A0A818AL27"/>
<evidence type="ECO:0000313" key="4">
    <source>
        <dbReference type="Proteomes" id="UP000663869"/>
    </source>
</evidence>